<accession>A0A4Z2FRJ1</accession>
<comment type="caution">
    <text evidence="2">The sequence shown here is derived from an EMBL/GenBank/DDBJ whole genome shotgun (WGS) entry which is preliminary data.</text>
</comment>
<evidence type="ECO:0000313" key="2">
    <source>
        <dbReference type="EMBL" id="TNN43393.1"/>
    </source>
</evidence>
<feature type="compositionally biased region" description="Basic and acidic residues" evidence="1">
    <location>
        <begin position="79"/>
        <end position="90"/>
    </location>
</feature>
<dbReference type="AlphaFoldDB" id="A0A4Z2FRJ1"/>
<dbReference type="Proteomes" id="UP000314294">
    <property type="component" value="Unassembled WGS sequence"/>
</dbReference>
<keyword evidence="3" id="KW-1185">Reference proteome</keyword>
<reference evidence="2 3" key="1">
    <citation type="submission" date="2019-03" db="EMBL/GenBank/DDBJ databases">
        <title>First draft genome of Liparis tanakae, snailfish: a comprehensive survey of snailfish specific genes.</title>
        <authorList>
            <person name="Kim W."/>
            <person name="Song I."/>
            <person name="Jeong J.-H."/>
            <person name="Kim D."/>
            <person name="Kim S."/>
            <person name="Ryu S."/>
            <person name="Song J.Y."/>
            <person name="Lee S.K."/>
        </authorList>
    </citation>
    <scope>NUCLEOTIDE SEQUENCE [LARGE SCALE GENOMIC DNA]</scope>
    <source>
        <tissue evidence="2">Muscle</tissue>
    </source>
</reference>
<gene>
    <name evidence="2" type="ORF">EYF80_046407</name>
</gene>
<evidence type="ECO:0000313" key="3">
    <source>
        <dbReference type="Proteomes" id="UP000314294"/>
    </source>
</evidence>
<proteinExistence type="predicted"/>
<evidence type="ECO:0000256" key="1">
    <source>
        <dbReference type="SAM" id="MobiDB-lite"/>
    </source>
</evidence>
<feature type="region of interest" description="Disordered" evidence="1">
    <location>
        <begin position="73"/>
        <end position="142"/>
    </location>
</feature>
<name>A0A4Z2FRJ1_9TELE</name>
<organism evidence="2 3">
    <name type="scientific">Liparis tanakae</name>
    <name type="common">Tanaka's snailfish</name>
    <dbReference type="NCBI Taxonomy" id="230148"/>
    <lineage>
        <taxon>Eukaryota</taxon>
        <taxon>Metazoa</taxon>
        <taxon>Chordata</taxon>
        <taxon>Craniata</taxon>
        <taxon>Vertebrata</taxon>
        <taxon>Euteleostomi</taxon>
        <taxon>Actinopterygii</taxon>
        <taxon>Neopterygii</taxon>
        <taxon>Teleostei</taxon>
        <taxon>Neoteleostei</taxon>
        <taxon>Acanthomorphata</taxon>
        <taxon>Eupercaria</taxon>
        <taxon>Perciformes</taxon>
        <taxon>Cottioidei</taxon>
        <taxon>Cottales</taxon>
        <taxon>Liparidae</taxon>
        <taxon>Liparis</taxon>
    </lineage>
</organism>
<sequence length="142" mass="15340">MEGQRVLRQKVFKEEPAIVFLAPALLFWSDHVTCDPPPGSSHRAQRLLGEEPCKREQEVLGAVASGLFITQMCRHSSRKKVEPGGAEGHRSSMSHTAEAANGIRQEAQGSQSDQAGGPRQPMGSSRRPKAANGIKKEAQGSQ</sequence>
<protein>
    <submittedName>
        <fullName evidence="2">Uncharacterized protein</fullName>
    </submittedName>
</protein>
<dbReference type="EMBL" id="SRLO01000968">
    <property type="protein sequence ID" value="TNN43393.1"/>
    <property type="molecule type" value="Genomic_DNA"/>
</dbReference>